<proteinExistence type="predicted"/>
<evidence type="ECO:0000313" key="1">
    <source>
        <dbReference type="EMBL" id="KPZ09388.1"/>
    </source>
</evidence>
<accession>A0A0Q0J629</accession>
<dbReference type="Proteomes" id="UP000050384">
    <property type="component" value="Unassembled WGS sequence"/>
</dbReference>
<dbReference type="RefSeq" id="WP_057426391.1">
    <property type="nucleotide sequence ID" value="NZ_LJRI01000218.1"/>
</dbReference>
<dbReference type="SUPFAM" id="SSF53335">
    <property type="entry name" value="S-adenosyl-L-methionine-dependent methyltransferases"/>
    <property type="match status" value="1"/>
</dbReference>
<evidence type="ECO:0000313" key="2">
    <source>
        <dbReference type="Proteomes" id="UP000050384"/>
    </source>
</evidence>
<name>A0A0Q0J629_PSESX</name>
<dbReference type="EMBL" id="LJRI01000218">
    <property type="protein sequence ID" value="KPZ09388.1"/>
    <property type="molecule type" value="Genomic_DNA"/>
</dbReference>
<dbReference type="PATRIC" id="fig|264459.3.peg.6212"/>
<dbReference type="Pfam" id="PF13847">
    <property type="entry name" value="Methyltransf_31"/>
    <property type="match status" value="1"/>
</dbReference>
<dbReference type="InterPro" id="IPR025714">
    <property type="entry name" value="Methyltranfer_dom"/>
</dbReference>
<dbReference type="AlphaFoldDB" id="A0A0Q0J629"/>
<gene>
    <name evidence="1" type="ORF">ALO94_03957</name>
</gene>
<organism evidence="1 2">
    <name type="scientific">Pseudomonas syringae pv. spinaceae</name>
    <dbReference type="NCBI Taxonomy" id="264459"/>
    <lineage>
        <taxon>Bacteria</taxon>
        <taxon>Pseudomonadati</taxon>
        <taxon>Pseudomonadota</taxon>
        <taxon>Gammaproteobacteria</taxon>
        <taxon>Pseudomonadales</taxon>
        <taxon>Pseudomonadaceae</taxon>
        <taxon>Pseudomonas</taxon>
        <taxon>Pseudomonas syringae</taxon>
    </lineage>
</organism>
<dbReference type="CDD" id="cd02440">
    <property type="entry name" value="AdoMet_MTases"/>
    <property type="match status" value="1"/>
</dbReference>
<keyword evidence="1" id="KW-0808">Transferase</keyword>
<comment type="caution">
    <text evidence="1">The sequence shown here is derived from an EMBL/GenBank/DDBJ whole genome shotgun (WGS) entry which is preliminary data.</text>
</comment>
<dbReference type="InterPro" id="IPR029063">
    <property type="entry name" value="SAM-dependent_MTases_sf"/>
</dbReference>
<dbReference type="PANTHER" id="PTHR43861">
    <property type="entry name" value="TRANS-ACONITATE 2-METHYLTRANSFERASE-RELATED"/>
    <property type="match status" value="1"/>
</dbReference>
<reference evidence="1 2" key="1">
    <citation type="submission" date="2015-09" db="EMBL/GenBank/DDBJ databases">
        <title>Genome announcement of multiple Pseudomonas syringae strains.</title>
        <authorList>
            <person name="Thakur S."/>
            <person name="Wang P.W."/>
            <person name="Gong Y."/>
            <person name="Weir B.S."/>
            <person name="Guttman D.S."/>
        </authorList>
    </citation>
    <scope>NUCLEOTIDE SEQUENCE [LARGE SCALE GENOMIC DNA]</scope>
    <source>
        <strain evidence="1 2">ICMP16929</strain>
    </source>
</reference>
<sequence>MKTNNYTALAKEAFDEAAPLHWKANKLLREKLASQDCNCLSDLHQTELKTIGVKGRDIAQFNCNNGRETISIKKMGAASAVGFDISSAFIEQANELAKSVETDCEFICTDIYEIDETFNEKFDLLIITSGALCFMPDLKEYIKVARRVLRKGGVLNIYDCHPIVDMFEMDRDRGDKPLQFVRSYFDKTPISHTSGLDYVGGTTYDAKEIFYFHYTMADIINEIINTGFQVTNLKETAEDLSQAYTKVAADPITPPLSFMVTAAKQ</sequence>
<keyword evidence="1" id="KW-0489">Methyltransferase</keyword>
<dbReference type="GO" id="GO:0008168">
    <property type="term" value="F:methyltransferase activity"/>
    <property type="evidence" value="ECO:0007669"/>
    <property type="project" value="UniProtKB-KW"/>
</dbReference>
<dbReference type="Gene3D" id="3.40.50.150">
    <property type="entry name" value="Vaccinia Virus protein VP39"/>
    <property type="match status" value="1"/>
</dbReference>
<dbReference type="GO" id="GO:0032259">
    <property type="term" value="P:methylation"/>
    <property type="evidence" value="ECO:0007669"/>
    <property type="project" value="UniProtKB-KW"/>
</dbReference>
<protein>
    <submittedName>
        <fullName evidence="1">Methyltransferase type 11</fullName>
    </submittedName>
</protein>